<dbReference type="RefSeq" id="WP_166291222.1">
    <property type="nucleotide sequence ID" value="NZ_CP049863.1"/>
</dbReference>
<dbReference type="KEGG" id="lvi:G7068_08810"/>
<feature type="transmembrane region" description="Helical" evidence="1">
    <location>
        <begin position="21"/>
        <end position="49"/>
    </location>
</feature>
<gene>
    <name evidence="2" type="ORF">G7068_08810</name>
</gene>
<dbReference type="AlphaFoldDB" id="A0A6G7XFW4"/>
<name>A0A6G7XFW4_9MICO</name>
<sequence length="279" mass="29793">MSLQNPIIAAQERAEKARGSGGSLFAAVIFAGLTAVAGGSAGWGFGIIMNQFRVMSLNSVFEWDTADAADWPLPFFVGLFGGIILGGLYARAARRFRGAPALIGPFFFTAMGVAVGFWMYSQNWTKPTETGYAVDTTFGGSEPWGIMAWVMYYANLWIPAAIVLVAVIALVSRLVFVGKVSKKRERAEKLLASGTQVPGTVSTVTETGLEINNQPVISFVVSFVDPAGQTRWVTKKGQFPRATLPRMGDSVTVFFDPATIDDEKTIAVGFATSATPPGA</sequence>
<organism evidence="2 3">
    <name type="scientific">Leucobacter viscericola</name>
    <dbReference type="NCBI Taxonomy" id="2714935"/>
    <lineage>
        <taxon>Bacteria</taxon>
        <taxon>Bacillati</taxon>
        <taxon>Actinomycetota</taxon>
        <taxon>Actinomycetes</taxon>
        <taxon>Micrococcales</taxon>
        <taxon>Microbacteriaceae</taxon>
        <taxon>Leucobacter</taxon>
    </lineage>
</organism>
<feature type="transmembrane region" description="Helical" evidence="1">
    <location>
        <begin position="156"/>
        <end position="176"/>
    </location>
</feature>
<protein>
    <recommendedName>
        <fullName evidence="4">DUF3592 domain-containing protein</fullName>
    </recommendedName>
</protein>
<evidence type="ECO:0000313" key="2">
    <source>
        <dbReference type="EMBL" id="QIK63287.1"/>
    </source>
</evidence>
<accession>A0A6G7XFW4</accession>
<evidence type="ECO:0008006" key="4">
    <source>
        <dbReference type="Google" id="ProtNLM"/>
    </source>
</evidence>
<keyword evidence="3" id="KW-1185">Reference proteome</keyword>
<keyword evidence="1" id="KW-0472">Membrane</keyword>
<keyword evidence="1" id="KW-1133">Transmembrane helix</keyword>
<evidence type="ECO:0000256" key="1">
    <source>
        <dbReference type="SAM" id="Phobius"/>
    </source>
</evidence>
<evidence type="ECO:0000313" key="3">
    <source>
        <dbReference type="Proteomes" id="UP000502677"/>
    </source>
</evidence>
<feature type="transmembrane region" description="Helical" evidence="1">
    <location>
        <begin position="102"/>
        <end position="120"/>
    </location>
</feature>
<reference evidence="2 3" key="1">
    <citation type="submission" date="2020-03" db="EMBL/GenBank/DDBJ databases">
        <title>Leucobacter sp. nov., isolated from beetles.</title>
        <authorList>
            <person name="Hyun D.-W."/>
            <person name="Bae J.-W."/>
        </authorList>
    </citation>
    <scope>NUCLEOTIDE SEQUENCE [LARGE SCALE GENOMIC DNA]</scope>
    <source>
        <strain evidence="2 3">HDW9C</strain>
    </source>
</reference>
<keyword evidence="1" id="KW-0812">Transmembrane</keyword>
<proteinExistence type="predicted"/>
<feature type="transmembrane region" description="Helical" evidence="1">
    <location>
        <begin position="69"/>
        <end position="90"/>
    </location>
</feature>
<dbReference type="Proteomes" id="UP000502677">
    <property type="component" value="Chromosome"/>
</dbReference>
<dbReference type="EMBL" id="CP049863">
    <property type="protein sequence ID" value="QIK63287.1"/>
    <property type="molecule type" value="Genomic_DNA"/>
</dbReference>